<dbReference type="InterPro" id="IPR036237">
    <property type="entry name" value="Xyl_isomerase-like_sf"/>
</dbReference>
<evidence type="ECO:0000256" key="5">
    <source>
        <dbReference type="ARBA" id="ARBA00004892"/>
    </source>
</evidence>
<accession>A0ABW5XAD5</accession>
<dbReference type="RefSeq" id="WP_251742515.1">
    <property type="nucleotide sequence ID" value="NZ_JBHUOJ010000040.1"/>
</dbReference>
<dbReference type="PANTHER" id="PTHR30387:SF2">
    <property type="entry name" value="MANNONATE DEHYDRATASE"/>
    <property type="match status" value="1"/>
</dbReference>
<evidence type="ECO:0000256" key="9">
    <source>
        <dbReference type="ARBA" id="ARBA00023211"/>
    </source>
</evidence>
<evidence type="ECO:0000256" key="3">
    <source>
        <dbReference type="ARBA" id="ARBA00001954"/>
    </source>
</evidence>
<evidence type="ECO:0000256" key="4">
    <source>
        <dbReference type="ARBA" id="ARBA00002713"/>
    </source>
</evidence>
<dbReference type="PANTHER" id="PTHR30387">
    <property type="entry name" value="MANNONATE DEHYDRATASE"/>
    <property type="match status" value="1"/>
</dbReference>
<dbReference type="Pfam" id="PF03786">
    <property type="entry name" value="UxuA"/>
    <property type="match status" value="2"/>
</dbReference>
<keyword evidence="10 11" id="KW-0456">Lyase</keyword>
<proteinExistence type="inferred from homology"/>
<evidence type="ECO:0000256" key="10">
    <source>
        <dbReference type="ARBA" id="ARBA00023239"/>
    </source>
</evidence>
<organism evidence="11 12">
    <name type="scientific">Christiangramia antarctica</name>
    <dbReference type="NCBI Taxonomy" id="2058158"/>
    <lineage>
        <taxon>Bacteria</taxon>
        <taxon>Pseudomonadati</taxon>
        <taxon>Bacteroidota</taxon>
        <taxon>Flavobacteriia</taxon>
        <taxon>Flavobacteriales</taxon>
        <taxon>Flavobacteriaceae</taxon>
        <taxon>Christiangramia</taxon>
    </lineage>
</organism>
<evidence type="ECO:0000256" key="1">
    <source>
        <dbReference type="ARBA" id="ARBA00001794"/>
    </source>
</evidence>
<sequence>MKLGFGLYSHMLNKEHYAFARQAGATHIIAHLTDYFYKGDKDGEADQPLGNIERGWGFTGKKNIWSFQQLLSLKQDMAEYDLKLEALENLDPGFWYDVLLDGPEREKQIENLKQLIRNMGMAGIPILGYNFSLAGVSGRIKGSFARGNAVAVGMEGPSKALDTPIPNGMVWNMVYDREVKKGDLKTISHKELIKRYKYFIAEMIPVAEEANVRLALHPDDPPMKEIRKQPRLGYQPDHYKNIMGYNKSPQHVMELCLGTLGEMVDGDIYEAVDFFSLNNKIGYIHCRNIRGKVPYYKETFVDEGDIDMHRIFKILKKNNFKGVLIPDHAPQMSCDAPWHAGMAYAMGYLKALLQIVHESNENS</sequence>
<evidence type="ECO:0000256" key="7">
    <source>
        <dbReference type="ARBA" id="ARBA00012927"/>
    </source>
</evidence>
<gene>
    <name evidence="11" type="ORF">ACFSYS_19175</name>
</gene>
<evidence type="ECO:0000313" key="12">
    <source>
        <dbReference type="Proteomes" id="UP001597438"/>
    </source>
</evidence>
<dbReference type="Gene3D" id="3.20.20.150">
    <property type="entry name" value="Divalent-metal-dependent TIM barrel enzymes"/>
    <property type="match status" value="1"/>
</dbReference>
<evidence type="ECO:0000256" key="6">
    <source>
        <dbReference type="ARBA" id="ARBA00007389"/>
    </source>
</evidence>
<evidence type="ECO:0000256" key="2">
    <source>
        <dbReference type="ARBA" id="ARBA00001936"/>
    </source>
</evidence>
<comment type="cofactor">
    <cofactor evidence="3">
        <name>Fe(2+)</name>
        <dbReference type="ChEBI" id="CHEBI:29033"/>
    </cofactor>
</comment>
<keyword evidence="8" id="KW-0408">Iron</keyword>
<comment type="pathway">
    <text evidence="5">Carbohydrate metabolism; pentose and glucuronate interconversion.</text>
</comment>
<evidence type="ECO:0000256" key="8">
    <source>
        <dbReference type="ARBA" id="ARBA00023004"/>
    </source>
</evidence>
<reference evidence="12" key="1">
    <citation type="journal article" date="2019" name="Int. J. Syst. Evol. Microbiol.">
        <title>The Global Catalogue of Microorganisms (GCM) 10K type strain sequencing project: providing services to taxonomists for standard genome sequencing and annotation.</title>
        <authorList>
            <consortium name="The Broad Institute Genomics Platform"/>
            <consortium name="The Broad Institute Genome Sequencing Center for Infectious Disease"/>
            <person name="Wu L."/>
            <person name="Ma J."/>
        </authorList>
    </citation>
    <scope>NUCLEOTIDE SEQUENCE [LARGE SCALE GENOMIC DNA]</scope>
    <source>
        <strain evidence="12">KCTC 52925</strain>
    </source>
</reference>
<dbReference type="EMBL" id="JBHUOJ010000040">
    <property type="protein sequence ID" value="MFD2835422.1"/>
    <property type="molecule type" value="Genomic_DNA"/>
</dbReference>
<comment type="catalytic activity">
    <reaction evidence="1">
        <text>D-mannonate = 2-dehydro-3-deoxy-D-gluconate + H2O</text>
        <dbReference type="Rhea" id="RHEA:20097"/>
        <dbReference type="ChEBI" id="CHEBI:15377"/>
        <dbReference type="ChEBI" id="CHEBI:17767"/>
        <dbReference type="ChEBI" id="CHEBI:57990"/>
        <dbReference type="EC" id="4.2.1.8"/>
    </reaction>
</comment>
<comment type="cofactor">
    <cofactor evidence="2">
        <name>Mn(2+)</name>
        <dbReference type="ChEBI" id="CHEBI:29035"/>
    </cofactor>
</comment>
<evidence type="ECO:0000313" key="11">
    <source>
        <dbReference type="EMBL" id="MFD2835422.1"/>
    </source>
</evidence>
<dbReference type="Proteomes" id="UP001597438">
    <property type="component" value="Unassembled WGS sequence"/>
</dbReference>
<keyword evidence="9" id="KW-0464">Manganese</keyword>
<name>A0ABW5XAD5_9FLAO</name>
<dbReference type="InterPro" id="IPR004628">
    <property type="entry name" value="Man_deHydtase"/>
</dbReference>
<comment type="caution">
    <text evidence="11">The sequence shown here is derived from an EMBL/GenBank/DDBJ whole genome shotgun (WGS) entry which is preliminary data.</text>
</comment>
<dbReference type="GO" id="GO:0008927">
    <property type="term" value="F:mannonate dehydratase activity"/>
    <property type="evidence" value="ECO:0007669"/>
    <property type="project" value="UniProtKB-EC"/>
</dbReference>
<comment type="function">
    <text evidence="4">Catalyzes the dehydration of D-mannonate.</text>
</comment>
<protein>
    <recommendedName>
        <fullName evidence="7">mannonate dehydratase</fullName>
        <ecNumber evidence="7">4.2.1.8</ecNumber>
    </recommendedName>
</protein>
<keyword evidence="12" id="KW-1185">Reference proteome</keyword>
<comment type="similarity">
    <text evidence="6">Belongs to the mannonate dehydratase family.</text>
</comment>
<dbReference type="SUPFAM" id="SSF51658">
    <property type="entry name" value="Xylose isomerase-like"/>
    <property type="match status" value="1"/>
</dbReference>
<dbReference type="EC" id="4.2.1.8" evidence="7"/>